<dbReference type="InterPro" id="IPR000847">
    <property type="entry name" value="LysR_HTH_N"/>
</dbReference>
<keyword evidence="2" id="KW-0805">Transcription regulation</keyword>
<sequence>MDRLKAMATFVRIVEANSFSRAAEALNLPRASLTATMQNLEAYLGTQLLQRTTRALSLTTDGAEFYQHCREILAAVETAESRFRGTEGTVQGRLRIELPAALGRRVVVPHLGQFHASHPGVELVVGLSDRLVDLTREGIDCALRVGDLEDSSMLARTVGSMRFITCATPAYLAQHGMPRSIEELDLHRGVVHFSGRTGRPFDWDFMVEGRQVKRHVRGAVAVNDADAYVACGLQGIGIIQAARYMVSEHLACGALVEVLAACPSASMPISMVYPKGRRALPRLRVFAQWMEELFAAEPFLAPETGRAKRDN</sequence>
<comment type="similarity">
    <text evidence="1">Belongs to the LysR transcriptional regulatory family.</text>
</comment>
<dbReference type="PROSITE" id="PS50931">
    <property type="entry name" value="HTH_LYSR"/>
    <property type="match status" value="1"/>
</dbReference>
<reference evidence="6 7" key="1">
    <citation type="submission" date="2021-07" db="EMBL/GenBank/DDBJ databases">
        <title>Characterization of Violacein-producing bacteria and related species.</title>
        <authorList>
            <person name="Wilson H.S."/>
            <person name="De Leon M.E."/>
        </authorList>
    </citation>
    <scope>NUCLEOTIDE SEQUENCE [LARGE SCALE GENOMIC DNA]</scope>
    <source>
        <strain evidence="6 7">HSC-2F05</strain>
    </source>
</reference>
<protein>
    <submittedName>
        <fullName evidence="6">LysR family transcriptional regulator</fullName>
    </submittedName>
</protein>
<evidence type="ECO:0000256" key="2">
    <source>
        <dbReference type="ARBA" id="ARBA00023015"/>
    </source>
</evidence>
<evidence type="ECO:0000256" key="1">
    <source>
        <dbReference type="ARBA" id="ARBA00009437"/>
    </source>
</evidence>
<dbReference type="Gene3D" id="3.40.190.290">
    <property type="match status" value="1"/>
</dbReference>
<dbReference type="Proteomes" id="UP001198602">
    <property type="component" value="Unassembled WGS sequence"/>
</dbReference>
<name>A0ABS7Y748_9BURK</name>
<dbReference type="EMBL" id="JAHYBX010000001">
    <property type="protein sequence ID" value="MCA1855511.1"/>
    <property type="molecule type" value="Genomic_DNA"/>
</dbReference>
<comment type="caution">
    <text evidence="6">The sequence shown here is derived from an EMBL/GenBank/DDBJ whole genome shotgun (WGS) entry which is preliminary data.</text>
</comment>
<dbReference type="Pfam" id="PF03466">
    <property type="entry name" value="LysR_substrate"/>
    <property type="match status" value="1"/>
</dbReference>
<dbReference type="InterPro" id="IPR058163">
    <property type="entry name" value="LysR-type_TF_proteobact-type"/>
</dbReference>
<proteinExistence type="inferred from homology"/>
<dbReference type="Pfam" id="PF00126">
    <property type="entry name" value="HTH_1"/>
    <property type="match status" value="1"/>
</dbReference>
<evidence type="ECO:0000256" key="4">
    <source>
        <dbReference type="ARBA" id="ARBA00023163"/>
    </source>
</evidence>
<evidence type="ECO:0000259" key="5">
    <source>
        <dbReference type="PROSITE" id="PS50931"/>
    </source>
</evidence>
<accession>A0ABS7Y748</accession>
<dbReference type="SUPFAM" id="SSF53850">
    <property type="entry name" value="Periplasmic binding protein-like II"/>
    <property type="match status" value="1"/>
</dbReference>
<dbReference type="CDD" id="cd08472">
    <property type="entry name" value="PBP2_CrgA_like_3"/>
    <property type="match status" value="1"/>
</dbReference>
<dbReference type="InterPro" id="IPR036390">
    <property type="entry name" value="WH_DNA-bd_sf"/>
</dbReference>
<evidence type="ECO:0000313" key="6">
    <source>
        <dbReference type="EMBL" id="MCA1855511.1"/>
    </source>
</evidence>
<dbReference type="PANTHER" id="PTHR30537">
    <property type="entry name" value="HTH-TYPE TRANSCRIPTIONAL REGULATOR"/>
    <property type="match status" value="1"/>
</dbReference>
<dbReference type="Gene3D" id="1.10.10.10">
    <property type="entry name" value="Winged helix-like DNA-binding domain superfamily/Winged helix DNA-binding domain"/>
    <property type="match status" value="1"/>
</dbReference>
<keyword evidence="7" id="KW-1185">Reference proteome</keyword>
<dbReference type="InterPro" id="IPR005119">
    <property type="entry name" value="LysR_subst-bd"/>
</dbReference>
<feature type="domain" description="HTH lysR-type" evidence="5">
    <location>
        <begin position="1"/>
        <end position="59"/>
    </location>
</feature>
<dbReference type="InterPro" id="IPR036388">
    <property type="entry name" value="WH-like_DNA-bd_sf"/>
</dbReference>
<gene>
    <name evidence="6" type="ORF">LE190_06165</name>
</gene>
<organism evidence="6 7">
    <name type="scientific">Massilia hydrophila</name>
    <dbReference type="NCBI Taxonomy" id="3044279"/>
    <lineage>
        <taxon>Bacteria</taxon>
        <taxon>Pseudomonadati</taxon>
        <taxon>Pseudomonadota</taxon>
        <taxon>Betaproteobacteria</taxon>
        <taxon>Burkholderiales</taxon>
        <taxon>Oxalobacteraceae</taxon>
        <taxon>Telluria group</taxon>
        <taxon>Massilia</taxon>
    </lineage>
</organism>
<dbReference type="PANTHER" id="PTHR30537:SF72">
    <property type="entry name" value="LYSR FAMILY TRANSCRIPTIONAL REGULATOR"/>
    <property type="match status" value="1"/>
</dbReference>
<keyword evidence="3" id="KW-0238">DNA-binding</keyword>
<evidence type="ECO:0000313" key="7">
    <source>
        <dbReference type="Proteomes" id="UP001198602"/>
    </source>
</evidence>
<dbReference type="RefSeq" id="WP_225237851.1">
    <property type="nucleotide sequence ID" value="NZ_JAHYBX010000001.1"/>
</dbReference>
<keyword evidence="4" id="KW-0804">Transcription</keyword>
<evidence type="ECO:0000256" key="3">
    <source>
        <dbReference type="ARBA" id="ARBA00023125"/>
    </source>
</evidence>
<dbReference type="SUPFAM" id="SSF46785">
    <property type="entry name" value="Winged helix' DNA-binding domain"/>
    <property type="match status" value="1"/>
</dbReference>